<gene>
    <name evidence="3" type="ORF">DILT_LOCUS929</name>
</gene>
<proteinExistence type="predicted"/>
<dbReference type="Proteomes" id="UP000281553">
    <property type="component" value="Unassembled WGS sequence"/>
</dbReference>
<feature type="chain" id="PRO_5018071895" description="LicD/FKTN/FKRP nucleotidyltransferase domain-containing protein" evidence="1">
    <location>
        <begin position="19"/>
        <end position="361"/>
    </location>
</feature>
<dbReference type="OrthoDB" id="419198at2759"/>
<accession>A0A3P6Q1Y6</accession>
<organism evidence="3 4">
    <name type="scientific">Dibothriocephalus latus</name>
    <name type="common">Fish tapeworm</name>
    <name type="synonym">Diphyllobothrium latum</name>
    <dbReference type="NCBI Taxonomy" id="60516"/>
    <lineage>
        <taxon>Eukaryota</taxon>
        <taxon>Metazoa</taxon>
        <taxon>Spiralia</taxon>
        <taxon>Lophotrochozoa</taxon>
        <taxon>Platyhelminthes</taxon>
        <taxon>Cestoda</taxon>
        <taxon>Eucestoda</taxon>
        <taxon>Diphyllobothriidea</taxon>
        <taxon>Diphyllobothriidae</taxon>
        <taxon>Dibothriocephalus</taxon>
    </lineage>
</organism>
<dbReference type="GO" id="GO:0009100">
    <property type="term" value="P:glycoprotein metabolic process"/>
    <property type="evidence" value="ECO:0007669"/>
    <property type="project" value="UniProtKB-ARBA"/>
</dbReference>
<dbReference type="AlphaFoldDB" id="A0A3P6Q1Y6"/>
<dbReference type="InterPro" id="IPR007074">
    <property type="entry name" value="LicD/FKTN/FKRP_NTP_transf"/>
</dbReference>
<sequence length="361" mass="41923">MPFITILILIALFMFSYYFPEKSIQSPNSRNKAKISNWKQPRLELQNYVVDSGHTGIKRQNLPNLENISWPEREFLIAPMGSPEIRQLPLEAKFSRGQMRTLWKIFSTFSNAMEELGFSDKWMLYGGTLLGSFRHHDITPWDDDLDLLVDVEARPGLRERMRKLKPDILIQEGEQRDKVYAKLIDPSNSSEDLYGSRKLSAYNWGWPYLDVSYYSSNVTHIEELVWSYGRYYSYVKSDIFPLLFRPFYKYWVPTPRNAFAVLLQTYPGNDLCSASSHSHIFFEKGTSSRTVSCKELASRYAFVEHDPISDDVQGKDGGQDDLIWVREQLVEGGKIIHEIQLVAPRQESNLDTYRLQTKSNA</sequence>
<protein>
    <recommendedName>
        <fullName evidence="2">LicD/FKTN/FKRP nucleotidyltransferase domain-containing protein</fullName>
    </recommendedName>
</protein>
<keyword evidence="4" id="KW-1185">Reference proteome</keyword>
<dbReference type="EMBL" id="UYRU01005027">
    <property type="protein sequence ID" value="VDK38270.1"/>
    <property type="molecule type" value="Genomic_DNA"/>
</dbReference>
<dbReference type="Pfam" id="PF04991">
    <property type="entry name" value="LicD"/>
    <property type="match status" value="1"/>
</dbReference>
<evidence type="ECO:0000256" key="1">
    <source>
        <dbReference type="SAM" id="SignalP"/>
    </source>
</evidence>
<evidence type="ECO:0000259" key="2">
    <source>
        <dbReference type="Pfam" id="PF04991"/>
    </source>
</evidence>
<evidence type="ECO:0000313" key="3">
    <source>
        <dbReference type="EMBL" id="VDK38270.1"/>
    </source>
</evidence>
<feature type="domain" description="LicD/FKTN/FKRP nucleotidyltransferase" evidence="2">
    <location>
        <begin position="122"/>
        <end position="188"/>
    </location>
</feature>
<evidence type="ECO:0000313" key="4">
    <source>
        <dbReference type="Proteomes" id="UP000281553"/>
    </source>
</evidence>
<name>A0A3P6Q1Y6_DIBLA</name>
<reference evidence="3 4" key="1">
    <citation type="submission" date="2018-11" db="EMBL/GenBank/DDBJ databases">
        <authorList>
            <consortium name="Pathogen Informatics"/>
        </authorList>
    </citation>
    <scope>NUCLEOTIDE SEQUENCE [LARGE SCALE GENOMIC DNA]</scope>
</reference>
<keyword evidence="1" id="KW-0732">Signal</keyword>
<feature type="signal peptide" evidence="1">
    <location>
        <begin position="1"/>
        <end position="18"/>
    </location>
</feature>